<accession>A0A2N1PPL4</accession>
<dbReference type="PANTHER" id="PTHR35458">
    <property type="entry name" value="SLR0755 PROTEIN"/>
    <property type="match status" value="1"/>
</dbReference>
<organism evidence="2 3">
    <name type="scientific">Candidatus Wallbacteria bacterium HGW-Wallbacteria-1</name>
    <dbReference type="NCBI Taxonomy" id="2013854"/>
    <lineage>
        <taxon>Bacteria</taxon>
        <taxon>Candidatus Walliibacteriota</taxon>
    </lineage>
</organism>
<dbReference type="GO" id="GO:0004540">
    <property type="term" value="F:RNA nuclease activity"/>
    <property type="evidence" value="ECO:0007669"/>
    <property type="project" value="InterPro"/>
</dbReference>
<name>A0A2N1PPL4_9BACT</name>
<sequence>MGKDKSSFKVGVFVDSENVIRNGGYGIQYDVLREFACRNAGGPIRLNTYVAYDSDRARTDTVYRDRTNVFYSIVREFGFKVIKKKVRWYFDDAGNRYSKANSDLDMAVDLILQARNLDQVVLVTGDGDFAKVVSALQNEGCYVEVIGFDNVSSRLRNEADKYISGYVIPQLLPVLQNRAGKVHWGAEGSIVRGYCYKISRDGDIGFMRYLKRIDSGLWITDSRDRESPYGSAPFRLADLGERFDVNLLPDSNIIFEFKLMVRDGFKEYCAENIQPVNNRR</sequence>
<protein>
    <submittedName>
        <fullName evidence="2">NYN domain-containing protein</fullName>
    </submittedName>
</protein>
<dbReference type="Pfam" id="PF01936">
    <property type="entry name" value="NYN"/>
    <property type="match status" value="1"/>
</dbReference>
<feature type="domain" description="NYN" evidence="1">
    <location>
        <begin position="9"/>
        <end position="164"/>
    </location>
</feature>
<evidence type="ECO:0000259" key="1">
    <source>
        <dbReference type="Pfam" id="PF01936"/>
    </source>
</evidence>
<dbReference type="AlphaFoldDB" id="A0A2N1PPL4"/>
<dbReference type="InterPro" id="IPR047140">
    <property type="entry name" value="LabA"/>
</dbReference>
<comment type="caution">
    <text evidence="2">The sequence shown here is derived from an EMBL/GenBank/DDBJ whole genome shotgun (WGS) entry which is preliminary data.</text>
</comment>
<proteinExistence type="predicted"/>
<reference evidence="2 3" key="1">
    <citation type="journal article" date="2017" name="ISME J.">
        <title>Potential for microbial H2 and metal transformations associated with novel bacteria and archaea in deep terrestrial subsurface sediments.</title>
        <authorList>
            <person name="Hernsdorf A.W."/>
            <person name="Amano Y."/>
            <person name="Miyakawa K."/>
            <person name="Ise K."/>
            <person name="Suzuki Y."/>
            <person name="Anantharaman K."/>
            <person name="Probst A."/>
            <person name="Burstein D."/>
            <person name="Thomas B.C."/>
            <person name="Banfield J.F."/>
        </authorList>
    </citation>
    <scope>NUCLEOTIDE SEQUENCE [LARGE SCALE GENOMIC DNA]</scope>
    <source>
        <strain evidence="2">HGW-Wallbacteria-1</strain>
    </source>
</reference>
<evidence type="ECO:0000313" key="3">
    <source>
        <dbReference type="Proteomes" id="UP000233256"/>
    </source>
</evidence>
<dbReference type="InterPro" id="IPR021139">
    <property type="entry name" value="NYN"/>
</dbReference>
<evidence type="ECO:0000313" key="2">
    <source>
        <dbReference type="EMBL" id="PKK90276.1"/>
    </source>
</evidence>
<dbReference type="EMBL" id="PGXC01000006">
    <property type="protein sequence ID" value="PKK90276.1"/>
    <property type="molecule type" value="Genomic_DNA"/>
</dbReference>
<dbReference type="Gene3D" id="3.40.50.1010">
    <property type="entry name" value="5'-nuclease"/>
    <property type="match status" value="1"/>
</dbReference>
<dbReference type="CDD" id="cd10911">
    <property type="entry name" value="PIN_LabA"/>
    <property type="match status" value="1"/>
</dbReference>
<gene>
    <name evidence="2" type="ORF">CVV64_09935</name>
</gene>
<dbReference type="PANTHER" id="PTHR35458:SF8">
    <property type="entry name" value="SLR0650 PROTEIN"/>
    <property type="match status" value="1"/>
</dbReference>
<dbReference type="Proteomes" id="UP000233256">
    <property type="component" value="Unassembled WGS sequence"/>
</dbReference>